<gene>
    <name evidence="5" type="ORF">CSSPJE1EN1_LOCUS17260</name>
</gene>
<feature type="region of interest" description="Disordered" evidence="3">
    <location>
        <begin position="1"/>
        <end position="20"/>
    </location>
</feature>
<protein>
    <recommendedName>
        <fullName evidence="4">DEUBAD domain-containing protein</fullName>
    </recommendedName>
</protein>
<dbReference type="PROSITE" id="PS51916">
    <property type="entry name" value="DEUBAD"/>
    <property type="match status" value="1"/>
</dbReference>
<feature type="region of interest" description="Disordered" evidence="3">
    <location>
        <begin position="211"/>
        <end position="232"/>
    </location>
</feature>
<feature type="region of interest" description="Disordered" evidence="3">
    <location>
        <begin position="852"/>
        <end position="876"/>
    </location>
</feature>
<dbReference type="PANTHER" id="PTHR13052">
    <property type="entry name" value="NFRKB-RELATED"/>
    <property type="match status" value="1"/>
</dbReference>
<evidence type="ECO:0000313" key="5">
    <source>
        <dbReference type="EMBL" id="CAK9271782.1"/>
    </source>
</evidence>
<feature type="compositionally biased region" description="Polar residues" evidence="3">
    <location>
        <begin position="857"/>
        <end position="866"/>
    </location>
</feature>
<feature type="region of interest" description="Disordered" evidence="3">
    <location>
        <begin position="491"/>
        <end position="525"/>
    </location>
</feature>
<dbReference type="InterPro" id="IPR044867">
    <property type="entry name" value="DEUBAD_dom"/>
</dbReference>
<dbReference type="EMBL" id="OZ020099">
    <property type="protein sequence ID" value="CAK9271782.1"/>
    <property type="molecule type" value="Genomic_DNA"/>
</dbReference>
<dbReference type="Proteomes" id="UP001497444">
    <property type="component" value="Chromosome 4"/>
</dbReference>
<evidence type="ECO:0000256" key="3">
    <source>
        <dbReference type="SAM" id="MobiDB-lite"/>
    </source>
</evidence>
<feature type="domain" description="DEUBAD" evidence="4">
    <location>
        <begin position="88"/>
        <end position="201"/>
    </location>
</feature>
<evidence type="ECO:0000313" key="6">
    <source>
        <dbReference type="Proteomes" id="UP001497444"/>
    </source>
</evidence>
<name>A0ABP0X2G1_9BRYO</name>
<comment type="subcellular location">
    <subcellularLocation>
        <location evidence="1">Nucleus</location>
    </subcellularLocation>
</comment>
<dbReference type="InterPro" id="IPR024867">
    <property type="entry name" value="NFRKB"/>
</dbReference>
<keyword evidence="2" id="KW-0539">Nucleus</keyword>
<keyword evidence="6" id="KW-1185">Reference proteome</keyword>
<feature type="compositionally biased region" description="Basic and acidic residues" evidence="3">
    <location>
        <begin position="8"/>
        <end position="20"/>
    </location>
</feature>
<evidence type="ECO:0000259" key="4">
    <source>
        <dbReference type="PROSITE" id="PS51916"/>
    </source>
</evidence>
<dbReference type="CDD" id="cd21865">
    <property type="entry name" value="DEUBAD_NFRKB"/>
    <property type="match status" value="1"/>
</dbReference>
<proteinExistence type="predicted"/>
<accession>A0ABP0X2G1</accession>
<evidence type="ECO:0000256" key="2">
    <source>
        <dbReference type="ARBA" id="ARBA00023242"/>
    </source>
</evidence>
<feature type="compositionally biased region" description="Polar residues" evidence="3">
    <location>
        <begin position="216"/>
        <end position="232"/>
    </location>
</feature>
<sequence length="951" mass="105178">MDVLEAGRGGREERRSLLEEEASRHASRLEKWRNRIRPSAVLEWDEVQKKVVARRMQVGLSVSHLSPSARESACYNKRTGLVDTFVVPDELAQLKDLKSILSLETWRTCLTEDERQYLCQYLPDGVDTEAAVSSLLQGEENLFAKSPLLLWGSAVCDGSLHPDILAASGGFQTPSTGKTQSGGVWRYYEKLEALWNKRRGVDNHSPAHVAREGMKSNASGSQNKSQLQNVLQQSSRQLIHAGNQEDHAKEERHIDNISNTVNLRQGGKKRKVSTLQEDLEHGNASVRPVMSKWLEKHLVTSARDPRTGEEPPVGVRVIQVSKSQFAALMEKRDSGEDIRLHTLQAVLDDSVEQAGSDALQDHWQKQVVRELPSGHETFTKRKVQQAGRALLAAQLCVHQRGHVLSPTQLSYSHVAADREAVVKRVGKESLSTNLLDQRRLSYQQASTAEDREQQGLKKPAVAPLTALGRCEPQSFGSCTLSRSYDEDPSIEDTHILHQPPGPLDIAGECLRPSKAGKESPPSPQVAHHLVIHEGKDVSDEESPIHQMWTSVSPDTQILSSAESLEPASKDRDIHGMKLFADFWDPVKPVEGVATMGAARSCLTREEPERATMIGSDHTASEISLDGFSGNGAYASALLAHKKGTRHLDQHESHVDPRSSGSVHHSDFEIGHLHETVRHHGNDGREGWEDHFQRRDSMQHDHRLSGSSPLVLQRGRVSENGAGSQSSKSHFTKQPLSNDLFLPSQRQRSQFSFKDPDLNNGQRSSTLGYETNFGKESYYFTAPSKQAVPHFIGSQPQHQEDVSPLHHFEHHRLQASSGMFSRSKSPPALYSEPVHFFPGSQHIVSQLEADQGQGQGQGLWSTGSEKSNPACWGPSETSPGQTITVAFERPSSPHWEQPSRQQSGNTARMLEMQKNAIHQAHQGWTPIPAVAVSHNNPSPEQGLAGYSLGPLG</sequence>
<feature type="region of interest" description="Disordered" evidence="3">
    <location>
        <begin position="932"/>
        <end position="951"/>
    </location>
</feature>
<evidence type="ECO:0000256" key="1">
    <source>
        <dbReference type="ARBA" id="ARBA00004123"/>
    </source>
</evidence>
<dbReference type="PANTHER" id="PTHR13052:SF2">
    <property type="entry name" value="NUCLEAR FACTOR KAPPA-B-BINDING PROTEIN"/>
    <property type="match status" value="1"/>
</dbReference>
<reference evidence="5" key="1">
    <citation type="submission" date="2024-02" db="EMBL/GenBank/DDBJ databases">
        <authorList>
            <consortium name="ELIXIR-Norway"/>
            <consortium name="Elixir Norway"/>
        </authorList>
    </citation>
    <scope>NUCLEOTIDE SEQUENCE</scope>
</reference>
<organism evidence="5 6">
    <name type="scientific">Sphagnum jensenii</name>
    <dbReference type="NCBI Taxonomy" id="128206"/>
    <lineage>
        <taxon>Eukaryota</taxon>
        <taxon>Viridiplantae</taxon>
        <taxon>Streptophyta</taxon>
        <taxon>Embryophyta</taxon>
        <taxon>Bryophyta</taxon>
        <taxon>Sphagnophytina</taxon>
        <taxon>Sphagnopsida</taxon>
        <taxon>Sphagnales</taxon>
        <taxon>Sphagnaceae</taxon>
        <taxon>Sphagnum</taxon>
    </lineage>
</organism>